<feature type="coiled-coil region" evidence="1">
    <location>
        <begin position="732"/>
        <end position="759"/>
    </location>
</feature>
<proteinExistence type="predicted"/>
<comment type="caution">
    <text evidence="2">The sequence shown here is derived from an EMBL/GenBank/DDBJ whole genome shotgun (WGS) entry which is preliminary data.</text>
</comment>
<reference evidence="2 3" key="1">
    <citation type="submission" date="2022-09" db="EMBL/GenBank/DDBJ databases">
        <authorList>
            <person name="Palmer J.M."/>
        </authorList>
    </citation>
    <scope>NUCLEOTIDE SEQUENCE [LARGE SCALE GENOMIC DNA]</scope>
    <source>
        <strain evidence="2 3">DSM 7382</strain>
    </source>
</reference>
<feature type="coiled-coil region" evidence="1">
    <location>
        <begin position="655"/>
        <end position="698"/>
    </location>
</feature>
<accession>A0AAW0G4Q0</accession>
<evidence type="ECO:0000313" key="3">
    <source>
        <dbReference type="Proteomes" id="UP001385951"/>
    </source>
</evidence>
<organism evidence="2 3">
    <name type="scientific">Cerrena zonata</name>
    <dbReference type="NCBI Taxonomy" id="2478898"/>
    <lineage>
        <taxon>Eukaryota</taxon>
        <taxon>Fungi</taxon>
        <taxon>Dikarya</taxon>
        <taxon>Basidiomycota</taxon>
        <taxon>Agaricomycotina</taxon>
        <taxon>Agaricomycetes</taxon>
        <taxon>Polyporales</taxon>
        <taxon>Cerrenaceae</taxon>
        <taxon>Cerrena</taxon>
    </lineage>
</organism>
<feature type="coiled-coil region" evidence="1">
    <location>
        <begin position="480"/>
        <end position="591"/>
    </location>
</feature>
<evidence type="ECO:0000313" key="2">
    <source>
        <dbReference type="EMBL" id="KAK7686329.1"/>
    </source>
</evidence>
<keyword evidence="1" id="KW-0175">Coiled coil</keyword>
<protein>
    <submittedName>
        <fullName evidence="2">Uncharacterized protein</fullName>
    </submittedName>
</protein>
<dbReference type="Proteomes" id="UP001385951">
    <property type="component" value="Unassembled WGS sequence"/>
</dbReference>
<feature type="coiled-coil region" evidence="1">
    <location>
        <begin position="99"/>
        <end position="126"/>
    </location>
</feature>
<keyword evidence="3" id="KW-1185">Reference proteome</keyword>
<name>A0AAW0G4Q0_9APHY</name>
<evidence type="ECO:0000256" key="1">
    <source>
        <dbReference type="SAM" id="Coils"/>
    </source>
</evidence>
<gene>
    <name evidence="2" type="ORF">QCA50_010553</name>
</gene>
<dbReference type="EMBL" id="JASBNA010000017">
    <property type="protein sequence ID" value="KAK7686329.1"/>
    <property type="molecule type" value="Genomic_DNA"/>
</dbReference>
<dbReference type="SUPFAM" id="SSF57997">
    <property type="entry name" value="Tropomyosin"/>
    <property type="match status" value="1"/>
</dbReference>
<sequence length="825" mass="94214">MGAFHDVLLACFVQLSFLSVCIVEESLVTSSILQTNILTHFICLCIDLTISVWRVPLRFLSCTGLYDVDFLTRFRAQALSRLHAMGVHPDLATGASPQITQALESASRLEQEKGNLEKNMARIQWKLGRYRTDMSKLRRMNTSLETDLAGVRSEHTSLLETIEKIRESNGTISEDQAEKLALRSDLAKLQVALRESESHLASKTKQIAAAVAEKDRVQTLYTTSQQQVSHHQEVATHWESEYKEVCKDRETRSKAYQKREASLRQHFVDHNLKHIQAIRKLLSFLLILWRFSYVLRARANNASTGCESSRSVLKHLTNRKIEVGREKLRALAENIDLKEQLQKTTESQSEDALIAKYRHEQYKFAIKLCQDAAVKFKDYRQYALSRYSQTSTKLLLGLLVLWRFNLVLAKELTEAKAVITALETTAQDTVEADLKPLMTPTTTSIFLPLTSLVFRVQLDYRRFVESCTQAASSQVDNTENEELVASLEELQSAYDGLITEHNASLVSLEKSRADIQDRDQSLDELQKQYELLEGRRITLENDLQGTREELEKSNTGMQEALIQVSTLGSEKEKITQELQNKTLVCEALNKQLQEKDAAVSRIRVQRNTFQDEVTSLRRSSNKMQADLTHLFNNFRATEQKLHVSETEIGRLIRQLMEAEEVNRSVRQSQKQAEETLQIREAENQIITAEMQKEKEGRRLLETLYAASSQKVCDANETIRSLRDALGLAKRSTSEVETRISKLNKEIDTLRATLVQSQNAVSCVQRDLDDVQRSRKDLVEQLVDSSETQTFYDGRSCFCLLRSQEREPNSLGRSKEGFPTTRTITF</sequence>
<dbReference type="AlphaFoldDB" id="A0AAW0G4Q0"/>